<evidence type="ECO:0000313" key="4">
    <source>
        <dbReference type="EMBL" id="CAF4946483.1"/>
    </source>
</evidence>
<dbReference type="Proteomes" id="UP000681720">
    <property type="component" value="Unassembled WGS sequence"/>
</dbReference>
<reference evidence="2" key="1">
    <citation type="submission" date="2021-02" db="EMBL/GenBank/DDBJ databases">
        <authorList>
            <person name="Nowell W R."/>
        </authorList>
    </citation>
    <scope>NUCLEOTIDE SEQUENCE</scope>
</reference>
<evidence type="ECO:0000313" key="5">
    <source>
        <dbReference type="Proteomes" id="UP000681967"/>
    </source>
</evidence>
<name>A0A8S2XHJ1_9BILA</name>
<feature type="non-terminal residue" evidence="2">
    <location>
        <position position="1"/>
    </location>
</feature>
<feature type="region of interest" description="Disordered" evidence="1">
    <location>
        <begin position="1"/>
        <end position="27"/>
    </location>
</feature>
<dbReference type="EMBL" id="CAJOBH010076905">
    <property type="protein sequence ID" value="CAF4498668.1"/>
    <property type="molecule type" value="Genomic_DNA"/>
</dbReference>
<dbReference type="Proteomes" id="UP000681967">
    <property type="component" value="Unassembled WGS sequence"/>
</dbReference>
<feature type="compositionally biased region" description="Low complexity" evidence="1">
    <location>
        <begin position="50"/>
        <end position="71"/>
    </location>
</feature>
<dbReference type="EMBL" id="CAJOBJ010188958">
    <property type="protein sequence ID" value="CAF4946483.1"/>
    <property type="molecule type" value="Genomic_DNA"/>
</dbReference>
<feature type="compositionally biased region" description="Polar residues" evidence="1">
    <location>
        <begin position="1"/>
        <end position="22"/>
    </location>
</feature>
<sequence length="80" mass="8441">SSVSSKTLIENSNSNLNDSNTKNDLDAANVNDEIHSLLTSNPVATDYNINPSNSTTSVSNSITVASSTSANETTMNYVDQ</sequence>
<accession>A0A8S2XHJ1</accession>
<feature type="region of interest" description="Disordered" evidence="1">
    <location>
        <begin position="50"/>
        <end position="80"/>
    </location>
</feature>
<organism evidence="2 5">
    <name type="scientific">Rotaria magnacalcarata</name>
    <dbReference type="NCBI Taxonomy" id="392030"/>
    <lineage>
        <taxon>Eukaryota</taxon>
        <taxon>Metazoa</taxon>
        <taxon>Spiralia</taxon>
        <taxon>Gnathifera</taxon>
        <taxon>Rotifera</taxon>
        <taxon>Eurotatoria</taxon>
        <taxon>Bdelloidea</taxon>
        <taxon>Philodinida</taxon>
        <taxon>Philodinidae</taxon>
        <taxon>Rotaria</taxon>
    </lineage>
</organism>
<evidence type="ECO:0000313" key="3">
    <source>
        <dbReference type="EMBL" id="CAF4752812.1"/>
    </source>
</evidence>
<evidence type="ECO:0000313" key="2">
    <source>
        <dbReference type="EMBL" id="CAF4498668.1"/>
    </source>
</evidence>
<evidence type="ECO:0000256" key="1">
    <source>
        <dbReference type="SAM" id="MobiDB-lite"/>
    </source>
</evidence>
<gene>
    <name evidence="2" type="ORF">BYL167_LOCUS35905</name>
    <name evidence="3" type="ORF">BYL167_LOCUS46167</name>
    <name evidence="4" type="ORF">GIL414_LOCUS54094</name>
</gene>
<protein>
    <submittedName>
        <fullName evidence="2">Uncharacterized protein</fullName>
    </submittedName>
</protein>
<dbReference type="EMBL" id="CAJOBH010130075">
    <property type="protein sequence ID" value="CAF4752812.1"/>
    <property type="molecule type" value="Genomic_DNA"/>
</dbReference>
<proteinExistence type="predicted"/>
<feature type="non-terminal residue" evidence="2">
    <location>
        <position position="80"/>
    </location>
</feature>
<comment type="caution">
    <text evidence="2">The sequence shown here is derived from an EMBL/GenBank/DDBJ whole genome shotgun (WGS) entry which is preliminary data.</text>
</comment>
<dbReference type="AlphaFoldDB" id="A0A8S2XHJ1"/>